<dbReference type="Pfam" id="PF13877">
    <property type="entry name" value="RPAP3_C"/>
    <property type="match status" value="1"/>
</dbReference>
<dbReference type="SUPFAM" id="SSF48452">
    <property type="entry name" value="TPR-like"/>
    <property type="match status" value="1"/>
</dbReference>
<sequence length="386" mass="42153">MSNAQLHKEKGNEAFKNSKYADAVGFYSAAIVANRDEPTYPLNRAAAYLKLGKYEDAEHDCTTVLTLKPKHPKALFRRGQARVGLERFGSAKQDFRAALDLAPEDKDIAKAIEEVDEKLKAKAKKAAASRTINPVAAPRRRRVPIEIVGSPASASHPPKETPLSDTGLRAVSSRALSPSSAQPSPVPQPPPSASNLEKQAAPSVSPVARVDVSPSQPSTFKEAKQTRDNVRPSRVGGGIFRPSGESKLFRTREVTPSVTLQEAPQVKTPGTFSELVKRWAAAKSPEEQWALLSKIQPSHFPSFCKSAMEPTFLASIFRTIHVVLDKGDLNTQIAIRAFLEYLPLVARFNTIFLFLSKAEKETARGIWARLGVELEGLEGAWASLLK</sequence>
<proteinExistence type="inferred from homology"/>
<name>A0A4Y7TQT8_COPMI</name>
<dbReference type="InterPro" id="IPR051966">
    <property type="entry name" value="RPAP3"/>
</dbReference>
<dbReference type="InterPro" id="IPR019734">
    <property type="entry name" value="TPR_rpt"/>
</dbReference>
<dbReference type="PANTHER" id="PTHR46423">
    <property type="entry name" value="RNA POLYMERASE II-ASSOCIATED PROTEIN 3"/>
    <property type="match status" value="1"/>
</dbReference>
<evidence type="ECO:0000256" key="5">
    <source>
        <dbReference type="PROSITE-ProRule" id="PRU00339"/>
    </source>
</evidence>
<dbReference type="EMBL" id="QPFP01000005">
    <property type="protein sequence ID" value="TEB36526.1"/>
    <property type="molecule type" value="Genomic_DNA"/>
</dbReference>
<keyword evidence="9" id="KW-1185">Reference proteome</keyword>
<evidence type="ECO:0000256" key="1">
    <source>
        <dbReference type="ARBA" id="ARBA00022737"/>
    </source>
</evidence>
<evidence type="ECO:0000256" key="6">
    <source>
        <dbReference type="SAM" id="MobiDB-lite"/>
    </source>
</evidence>
<dbReference type="Gene3D" id="1.25.40.10">
    <property type="entry name" value="Tetratricopeptide repeat domain"/>
    <property type="match status" value="1"/>
</dbReference>
<gene>
    <name evidence="8" type="ORF">FA13DRAFT_1786931</name>
</gene>
<dbReference type="Pfam" id="PF13181">
    <property type="entry name" value="TPR_8"/>
    <property type="match status" value="1"/>
</dbReference>
<evidence type="ECO:0000256" key="2">
    <source>
        <dbReference type="ARBA" id="ARBA00022803"/>
    </source>
</evidence>
<keyword evidence="1" id="KW-0677">Repeat</keyword>
<evidence type="ECO:0000256" key="4">
    <source>
        <dbReference type="ARBA" id="ARBA00040133"/>
    </source>
</evidence>
<feature type="compositionally biased region" description="Basic and acidic residues" evidence="6">
    <location>
        <begin position="221"/>
        <end position="231"/>
    </location>
</feature>
<dbReference type="InterPro" id="IPR011990">
    <property type="entry name" value="TPR-like_helical_dom_sf"/>
</dbReference>
<feature type="domain" description="RNA-polymerase II-associated protein 3-like C-terminal" evidence="7">
    <location>
        <begin position="269"/>
        <end position="360"/>
    </location>
</feature>
<dbReference type="STRING" id="71717.A0A4Y7TQT8"/>
<dbReference type="PROSITE" id="PS50005">
    <property type="entry name" value="TPR"/>
    <property type="match status" value="1"/>
</dbReference>
<organism evidence="8 9">
    <name type="scientific">Coprinellus micaceus</name>
    <name type="common">Glistening ink-cap mushroom</name>
    <name type="synonym">Coprinus micaceus</name>
    <dbReference type="NCBI Taxonomy" id="71717"/>
    <lineage>
        <taxon>Eukaryota</taxon>
        <taxon>Fungi</taxon>
        <taxon>Dikarya</taxon>
        <taxon>Basidiomycota</taxon>
        <taxon>Agaricomycotina</taxon>
        <taxon>Agaricomycetes</taxon>
        <taxon>Agaricomycetidae</taxon>
        <taxon>Agaricales</taxon>
        <taxon>Agaricineae</taxon>
        <taxon>Psathyrellaceae</taxon>
        <taxon>Coprinellus</taxon>
    </lineage>
</organism>
<dbReference type="Proteomes" id="UP000298030">
    <property type="component" value="Unassembled WGS sequence"/>
</dbReference>
<comment type="caution">
    <text evidence="8">The sequence shown here is derived from an EMBL/GenBank/DDBJ whole genome shotgun (WGS) entry which is preliminary data.</text>
</comment>
<dbReference type="OrthoDB" id="629492at2759"/>
<evidence type="ECO:0000313" key="9">
    <source>
        <dbReference type="Proteomes" id="UP000298030"/>
    </source>
</evidence>
<evidence type="ECO:0000259" key="7">
    <source>
        <dbReference type="Pfam" id="PF13877"/>
    </source>
</evidence>
<keyword evidence="2 5" id="KW-0802">TPR repeat</keyword>
<dbReference type="InterPro" id="IPR025986">
    <property type="entry name" value="RPAP3-like_C"/>
</dbReference>
<dbReference type="SMART" id="SM00028">
    <property type="entry name" value="TPR"/>
    <property type="match status" value="3"/>
</dbReference>
<accession>A0A4Y7TQT8</accession>
<evidence type="ECO:0000313" key="8">
    <source>
        <dbReference type="EMBL" id="TEB36526.1"/>
    </source>
</evidence>
<dbReference type="GO" id="GO:0101031">
    <property type="term" value="C:protein folding chaperone complex"/>
    <property type="evidence" value="ECO:0007669"/>
    <property type="project" value="TreeGrafter"/>
</dbReference>
<reference evidence="8 9" key="1">
    <citation type="journal article" date="2019" name="Nat. Ecol. Evol.">
        <title>Megaphylogeny resolves global patterns of mushroom evolution.</title>
        <authorList>
            <person name="Varga T."/>
            <person name="Krizsan K."/>
            <person name="Foldi C."/>
            <person name="Dima B."/>
            <person name="Sanchez-Garcia M."/>
            <person name="Sanchez-Ramirez S."/>
            <person name="Szollosi G.J."/>
            <person name="Szarkandi J.G."/>
            <person name="Papp V."/>
            <person name="Albert L."/>
            <person name="Andreopoulos W."/>
            <person name="Angelini C."/>
            <person name="Antonin V."/>
            <person name="Barry K.W."/>
            <person name="Bougher N.L."/>
            <person name="Buchanan P."/>
            <person name="Buyck B."/>
            <person name="Bense V."/>
            <person name="Catcheside P."/>
            <person name="Chovatia M."/>
            <person name="Cooper J."/>
            <person name="Damon W."/>
            <person name="Desjardin D."/>
            <person name="Finy P."/>
            <person name="Geml J."/>
            <person name="Haridas S."/>
            <person name="Hughes K."/>
            <person name="Justo A."/>
            <person name="Karasinski D."/>
            <person name="Kautmanova I."/>
            <person name="Kiss B."/>
            <person name="Kocsube S."/>
            <person name="Kotiranta H."/>
            <person name="LaButti K.M."/>
            <person name="Lechner B.E."/>
            <person name="Liimatainen K."/>
            <person name="Lipzen A."/>
            <person name="Lukacs Z."/>
            <person name="Mihaltcheva S."/>
            <person name="Morgado L.N."/>
            <person name="Niskanen T."/>
            <person name="Noordeloos M.E."/>
            <person name="Ohm R.A."/>
            <person name="Ortiz-Santana B."/>
            <person name="Ovrebo C."/>
            <person name="Racz N."/>
            <person name="Riley R."/>
            <person name="Savchenko A."/>
            <person name="Shiryaev A."/>
            <person name="Soop K."/>
            <person name="Spirin V."/>
            <person name="Szebenyi C."/>
            <person name="Tomsovsky M."/>
            <person name="Tulloss R.E."/>
            <person name="Uehling J."/>
            <person name="Grigoriev I.V."/>
            <person name="Vagvolgyi C."/>
            <person name="Papp T."/>
            <person name="Martin F.M."/>
            <person name="Miettinen O."/>
            <person name="Hibbett D.S."/>
            <person name="Nagy L.G."/>
        </authorList>
    </citation>
    <scope>NUCLEOTIDE SEQUENCE [LARGE SCALE GENOMIC DNA]</scope>
    <source>
        <strain evidence="8 9">FP101781</strain>
    </source>
</reference>
<comment type="similarity">
    <text evidence="3">Belongs to the RPAP3 family.</text>
</comment>
<dbReference type="PANTHER" id="PTHR46423:SF1">
    <property type="entry name" value="RNA POLYMERASE II-ASSOCIATED PROTEIN 3"/>
    <property type="match status" value="1"/>
</dbReference>
<feature type="compositionally biased region" description="Low complexity" evidence="6">
    <location>
        <begin position="168"/>
        <end position="183"/>
    </location>
</feature>
<feature type="repeat" description="TPR" evidence="5">
    <location>
        <begin position="72"/>
        <end position="105"/>
    </location>
</feature>
<feature type="region of interest" description="Disordered" evidence="6">
    <location>
        <begin position="148"/>
        <end position="242"/>
    </location>
</feature>
<evidence type="ECO:0000256" key="3">
    <source>
        <dbReference type="ARBA" id="ARBA00038275"/>
    </source>
</evidence>
<protein>
    <recommendedName>
        <fullName evidence="4">RNA polymerase II-associated protein 3</fullName>
    </recommendedName>
</protein>
<dbReference type="AlphaFoldDB" id="A0A4Y7TQT8"/>
<dbReference type="Pfam" id="PF00515">
    <property type="entry name" value="TPR_1"/>
    <property type="match status" value="1"/>
</dbReference>